<feature type="active site" description="Proton acceptor" evidence="5">
    <location>
        <position position="17"/>
    </location>
</feature>
<evidence type="ECO:0000256" key="3">
    <source>
        <dbReference type="ARBA" id="ARBA00022801"/>
    </source>
</evidence>
<sequence length="317" mass="36042">MDKQTTNNSPFISNRADPWLYRHSDGYYYFTATEPGYQYIELRRSRTLAGVAQASPVVAWRKHETGPLSSHIWAPEIHYIEGKWYIYFAAAATPDTTNGMFDHRMYVLENESENPLEGTWAEKGQLRTNWESFSLDATTFEHDGTRYLVWAQKDPAIHGNSNLYIARMDTPWSISGDQVLITVPELEWETIGFMVNEGPAVLVRNGRIYLAYSASATDHHYCMGLLVANETDDLLNPASWTKNKAPVFATNEAEGRFGPGHNSFTKSEDGKQDILVYHARTYKEIDGDPLNDPNRHTFIRSFGWSANGLPDFEANLK</sequence>
<dbReference type="Pfam" id="PF04616">
    <property type="entry name" value="Glyco_hydro_43"/>
    <property type="match status" value="1"/>
</dbReference>
<dbReference type="AlphaFoldDB" id="A0A7G5C0B1"/>
<dbReference type="PIRSF" id="PIRSF025414">
    <property type="entry name" value="Alpha-L-arabinofuranosidase"/>
    <property type="match status" value="1"/>
</dbReference>
<dbReference type="InterPro" id="IPR023296">
    <property type="entry name" value="Glyco_hydro_beta-prop_sf"/>
</dbReference>
<feature type="site" description="Important for catalytic activity, responsible for pKa modulation of the active site Glu and correct orientation of both the proton donor and substrate" evidence="6">
    <location>
        <position position="136"/>
    </location>
</feature>
<proteinExistence type="inferred from homology"/>
<keyword evidence="9" id="KW-1185">Reference proteome</keyword>
<dbReference type="GO" id="GO:0004553">
    <property type="term" value="F:hydrolase activity, hydrolyzing O-glycosyl compounds"/>
    <property type="evidence" value="ECO:0007669"/>
    <property type="project" value="InterPro"/>
</dbReference>
<protein>
    <submittedName>
        <fullName evidence="8">Family 43 glycosylhydrolase</fullName>
    </submittedName>
</protein>
<evidence type="ECO:0000256" key="1">
    <source>
        <dbReference type="ARBA" id="ARBA00009865"/>
    </source>
</evidence>
<keyword evidence="2" id="KW-0732">Signal</keyword>
<evidence type="ECO:0000313" key="9">
    <source>
        <dbReference type="Proteomes" id="UP000515679"/>
    </source>
</evidence>
<gene>
    <name evidence="8" type="ORF">FPL14_16710</name>
</gene>
<evidence type="ECO:0000256" key="6">
    <source>
        <dbReference type="PIRSR" id="PIRSR606710-2"/>
    </source>
</evidence>
<dbReference type="InterPro" id="IPR016828">
    <property type="entry name" value="Alpha-L-arabinofuranosidase"/>
</dbReference>
<organism evidence="8 9">
    <name type="scientific">Cohnella cholangitidis</name>
    <dbReference type="NCBI Taxonomy" id="2598458"/>
    <lineage>
        <taxon>Bacteria</taxon>
        <taxon>Bacillati</taxon>
        <taxon>Bacillota</taxon>
        <taxon>Bacilli</taxon>
        <taxon>Bacillales</taxon>
        <taxon>Paenibacillaceae</taxon>
        <taxon>Cohnella</taxon>
    </lineage>
</organism>
<evidence type="ECO:0000256" key="5">
    <source>
        <dbReference type="PIRSR" id="PIRSR606710-1"/>
    </source>
</evidence>
<accession>A0A7G5C0B1</accession>
<dbReference type="RefSeq" id="WP_182298856.1">
    <property type="nucleotide sequence ID" value="NZ_CP041969.1"/>
</dbReference>
<comment type="similarity">
    <text evidence="1 7">Belongs to the glycosyl hydrolase 43 family.</text>
</comment>
<keyword evidence="4 7" id="KW-0326">Glycosidase</keyword>
<evidence type="ECO:0000313" key="8">
    <source>
        <dbReference type="EMBL" id="QMV42645.1"/>
    </source>
</evidence>
<dbReference type="PANTHER" id="PTHR43817">
    <property type="entry name" value="GLYCOSYL HYDROLASE"/>
    <property type="match status" value="1"/>
</dbReference>
<dbReference type="EMBL" id="CP041969">
    <property type="protein sequence ID" value="QMV42645.1"/>
    <property type="molecule type" value="Genomic_DNA"/>
</dbReference>
<keyword evidence="3 7" id="KW-0378">Hydrolase</keyword>
<evidence type="ECO:0000256" key="7">
    <source>
        <dbReference type="RuleBase" id="RU361187"/>
    </source>
</evidence>
<evidence type="ECO:0000256" key="2">
    <source>
        <dbReference type="ARBA" id="ARBA00022729"/>
    </source>
</evidence>
<dbReference type="SUPFAM" id="SSF75005">
    <property type="entry name" value="Arabinanase/levansucrase/invertase"/>
    <property type="match status" value="1"/>
</dbReference>
<dbReference type="PANTHER" id="PTHR43817:SF1">
    <property type="entry name" value="HYDROLASE, FAMILY 43, PUTATIVE (AFU_ORTHOLOGUE AFUA_3G01660)-RELATED"/>
    <property type="match status" value="1"/>
</dbReference>
<dbReference type="InterPro" id="IPR006710">
    <property type="entry name" value="Glyco_hydro_43"/>
</dbReference>
<dbReference type="CDD" id="cd18817">
    <property type="entry name" value="GH43f_LbAraf43-like"/>
    <property type="match status" value="1"/>
</dbReference>
<dbReference type="GO" id="GO:0005975">
    <property type="term" value="P:carbohydrate metabolic process"/>
    <property type="evidence" value="ECO:0007669"/>
    <property type="project" value="InterPro"/>
</dbReference>
<evidence type="ECO:0000256" key="4">
    <source>
        <dbReference type="ARBA" id="ARBA00023295"/>
    </source>
</evidence>
<name>A0A7G5C0B1_9BACL</name>
<feature type="active site" description="Proton donor" evidence="5">
    <location>
        <position position="197"/>
    </location>
</feature>
<dbReference type="Gene3D" id="2.115.10.20">
    <property type="entry name" value="Glycosyl hydrolase domain, family 43"/>
    <property type="match status" value="1"/>
</dbReference>
<dbReference type="Proteomes" id="UP000515679">
    <property type="component" value="Chromosome"/>
</dbReference>
<dbReference type="KEGG" id="cchl:FPL14_16710"/>
<reference evidence="8 9" key="1">
    <citation type="submission" date="2019-07" db="EMBL/GenBank/DDBJ databases">
        <authorList>
            <person name="Kim J.K."/>
            <person name="Cheong H.-M."/>
            <person name="Choi Y."/>
            <person name="Hwang K.J."/>
            <person name="Lee S."/>
            <person name="Choi C."/>
        </authorList>
    </citation>
    <scope>NUCLEOTIDE SEQUENCE [LARGE SCALE GENOMIC DNA]</scope>
    <source>
        <strain evidence="8 9">KS 22</strain>
    </source>
</reference>